<organism evidence="1 2">
    <name type="scientific">Scortum barcoo</name>
    <name type="common">barcoo grunter</name>
    <dbReference type="NCBI Taxonomy" id="214431"/>
    <lineage>
        <taxon>Eukaryota</taxon>
        <taxon>Metazoa</taxon>
        <taxon>Chordata</taxon>
        <taxon>Craniata</taxon>
        <taxon>Vertebrata</taxon>
        <taxon>Euteleostomi</taxon>
        <taxon>Actinopterygii</taxon>
        <taxon>Neopterygii</taxon>
        <taxon>Teleostei</taxon>
        <taxon>Neoteleostei</taxon>
        <taxon>Acanthomorphata</taxon>
        <taxon>Eupercaria</taxon>
        <taxon>Centrarchiformes</taxon>
        <taxon>Terapontoidei</taxon>
        <taxon>Terapontidae</taxon>
        <taxon>Scortum</taxon>
    </lineage>
</organism>
<keyword evidence="2" id="KW-1185">Reference proteome</keyword>
<name>A0ACB8XCY0_9TELE</name>
<sequence length="215" mass="24234">MQHCGSGICVSTATRIKLPGGSQVVDFKRGGGTGDVGHGKLSFLERNSATAKMAKFFTPGQINEFKECFSLYDKKQKGKIDAKDLITVMRCLGTSPTFGEIERHLQVQKIDLMFVLCSRLEKTGEVDFSTFLTMMHRQMQQEDPKTEILEALRMTDKQKKGYIQASELRAKLTMLGEKLTNKEVDELFREANVKSNGTINYEEFTNMVTLPPVDY</sequence>
<proteinExistence type="predicted"/>
<comment type="caution">
    <text evidence="1">The sequence shown here is derived from an EMBL/GenBank/DDBJ whole genome shotgun (WGS) entry which is preliminary data.</text>
</comment>
<evidence type="ECO:0000313" key="1">
    <source>
        <dbReference type="EMBL" id="KAI3377422.1"/>
    </source>
</evidence>
<dbReference type="EMBL" id="CM041531">
    <property type="protein sequence ID" value="KAI3377422.1"/>
    <property type="molecule type" value="Genomic_DNA"/>
</dbReference>
<protein>
    <submittedName>
        <fullName evidence="1">Uncharacterized protein</fullName>
    </submittedName>
</protein>
<gene>
    <name evidence="1" type="ORF">L3Q82_008614</name>
</gene>
<evidence type="ECO:0000313" key="2">
    <source>
        <dbReference type="Proteomes" id="UP000831701"/>
    </source>
</evidence>
<dbReference type="Proteomes" id="UP000831701">
    <property type="component" value="Chromosome 1"/>
</dbReference>
<accession>A0ACB8XCY0</accession>
<reference evidence="1" key="1">
    <citation type="submission" date="2022-04" db="EMBL/GenBank/DDBJ databases">
        <title>Jade perch genome.</title>
        <authorList>
            <person name="Chao B."/>
        </authorList>
    </citation>
    <scope>NUCLEOTIDE SEQUENCE</scope>
    <source>
        <strain evidence="1">CB-2022</strain>
    </source>
</reference>